<dbReference type="RefSeq" id="WP_057878427.1">
    <property type="nucleotide sequence ID" value="NZ_JQCA01000052.1"/>
</dbReference>
<dbReference type="PANTHER" id="PTHR47053:SF3">
    <property type="entry name" value="GAMMA-D-GLUTAMYL-L-LYSINE DIPEPTIDYL-PEPTIDASE"/>
    <property type="match status" value="1"/>
</dbReference>
<evidence type="ECO:0000259" key="5">
    <source>
        <dbReference type="PROSITE" id="PS51935"/>
    </source>
</evidence>
<evidence type="ECO:0000313" key="7">
    <source>
        <dbReference type="Proteomes" id="UP000051906"/>
    </source>
</evidence>
<dbReference type="InterPro" id="IPR000064">
    <property type="entry name" value="NLP_P60_dom"/>
</dbReference>
<keyword evidence="3 6" id="KW-0378">Hydrolase</keyword>
<evidence type="ECO:0000256" key="1">
    <source>
        <dbReference type="ARBA" id="ARBA00007074"/>
    </source>
</evidence>
<sequence>MEIRRIKVPTALIWSSPKAVGKSDQAYLKSGDLTTWLATRKPADLQRLSDDEALVTEALFNDRVVLDQQVDGWAKVFVTRQPNRLERRGYPGWIPLSQLTESDAELDYPTTTVRLVQPSTTLLGVDEQPRLELPMGTILTTTGQDAQWIDVLTPLGAGKIAASAAKIGVSGVNDGSRILSLAEQFLGTPYLWGGLTPAGFDCSGLIYGLHRVLGYTIPRDASDQFANGYPVAPEELTAGDLVFFAKNHGTGEIHHVGLYAGSGCLLHAPKPGEPVQKIKMAESKLAPEYAGARRFWQ</sequence>
<dbReference type="InterPro" id="IPR038765">
    <property type="entry name" value="Papain-like_cys_pep_sf"/>
</dbReference>
<dbReference type="GO" id="GO:0008234">
    <property type="term" value="F:cysteine-type peptidase activity"/>
    <property type="evidence" value="ECO:0007669"/>
    <property type="project" value="UniProtKB-KW"/>
</dbReference>
<dbReference type="GO" id="GO:0006508">
    <property type="term" value="P:proteolysis"/>
    <property type="evidence" value="ECO:0007669"/>
    <property type="project" value="UniProtKB-KW"/>
</dbReference>
<accession>A0A0R2LX94</accession>
<keyword evidence="4" id="KW-0788">Thiol protease</keyword>
<dbReference type="PATRIC" id="fig|616990.3.peg.2091"/>
<comment type="caution">
    <text evidence="6">The sequence shown here is derived from an EMBL/GenBank/DDBJ whole genome shotgun (WGS) entry which is preliminary data.</text>
</comment>
<reference evidence="6 7" key="1">
    <citation type="journal article" date="2015" name="Genome Announc.">
        <title>Expanding the biotechnology potential of lactobacilli through comparative genomics of 213 strains and associated genera.</title>
        <authorList>
            <person name="Sun Z."/>
            <person name="Harris H.M."/>
            <person name="McCann A."/>
            <person name="Guo C."/>
            <person name="Argimon S."/>
            <person name="Zhang W."/>
            <person name="Yang X."/>
            <person name="Jeffery I.B."/>
            <person name="Cooney J.C."/>
            <person name="Kagawa T.F."/>
            <person name="Liu W."/>
            <person name="Song Y."/>
            <person name="Salvetti E."/>
            <person name="Wrobel A."/>
            <person name="Rasinkangas P."/>
            <person name="Parkhill J."/>
            <person name="Rea M.C."/>
            <person name="O'Sullivan O."/>
            <person name="Ritari J."/>
            <person name="Douillard F.P."/>
            <person name="Paul Ross R."/>
            <person name="Yang R."/>
            <person name="Briner A.E."/>
            <person name="Felis G.E."/>
            <person name="de Vos W.M."/>
            <person name="Barrangou R."/>
            <person name="Klaenhammer T.R."/>
            <person name="Caufield P.W."/>
            <person name="Cui Y."/>
            <person name="Zhang H."/>
            <person name="O'Toole P.W."/>
        </authorList>
    </citation>
    <scope>NUCLEOTIDE SEQUENCE [LARGE SCALE GENOMIC DNA]</scope>
    <source>
        <strain evidence="6 7">DSM 22467</strain>
    </source>
</reference>
<dbReference type="OrthoDB" id="1654978at2"/>
<dbReference type="Proteomes" id="UP000051906">
    <property type="component" value="Unassembled WGS sequence"/>
</dbReference>
<gene>
    <name evidence="6" type="ORF">IV54_GL001978</name>
</gene>
<dbReference type="SUPFAM" id="SSF54001">
    <property type="entry name" value="Cysteine proteinases"/>
    <property type="match status" value="1"/>
</dbReference>
<dbReference type="InterPro" id="IPR051202">
    <property type="entry name" value="Peptidase_C40"/>
</dbReference>
<dbReference type="Gene3D" id="3.90.1720.10">
    <property type="entry name" value="endopeptidase domain like (from Nostoc punctiforme)"/>
    <property type="match status" value="1"/>
</dbReference>
<comment type="similarity">
    <text evidence="1">Belongs to the peptidase C40 family.</text>
</comment>
<evidence type="ECO:0000256" key="4">
    <source>
        <dbReference type="ARBA" id="ARBA00022807"/>
    </source>
</evidence>
<organism evidence="6 7">
    <name type="scientific">Levilactobacillus paucivorans</name>
    <dbReference type="NCBI Taxonomy" id="616990"/>
    <lineage>
        <taxon>Bacteria</taxon>
        <taxon>Bacillati</taxon>
        <taxon>Bacillota</taxon>
        <taxon>Bacilli</taxon>
        <taxon>Lactobacillales</taxon>
        <taxon>Lactobacillaceae</taxon>
        <taxon>Levilactobacillus</taxon>
    </lineage>
</organism>
<dbReference type="PANTHER" id="PTHR47053">
    <property type="entry name" value="MUREIN DD-ENDOPEPTIDASE MEPH-RELATED"/>
    <property type="match status" value="1"/>
</dbReference>
<dbReference type="EMBL" id="JQCA01000052">
    <property type="protein sequence ID" value="KRO03853.1"/>
    <property type="molecule type" value="Genomic_DNA"/>
</dbReference>
<dbReference type="Pfam" id="PF00877">
    <property type="entry name" value="NLPC_P60"/>
    <property type="match status" value="1"/>
</dbReference>
<name>A0A0R2LX94_9LACO</name>
<dbReference type="AlphaFoldDB" id="A0A0R2LX94"/>
<keyword evidence="7" id="KW-1185">Reference proteome</keyword>
<dbReference type="STRING" id="616990.IV54_GL001978"/>
<protein>
    <submittedName>
        <fullName evidence="6">Cell wall-associated hydrolase</fullName>
    </submittedName>
</protein>
<evidence type="ECO:0000313" key="6">
    <source>
        <dbReference type="EMBL" id="KRO03853.1"/>
    </source>
</evidence>
<evidence type="ECO:0000256" key="2">
    <source>
        <dbReference type="ARBA" id="ARBA00022670"/>
    </source>
</evidence>
<dbReference type="PROSITE" id="PS51935">
    <property type="entry name" value="NLPC_P60"/>
    <property type="match status" value="1"/>
</dbReference>
<evidence type="ECO:0000256" key="3">
    <source>
        <dbReference type="ARBA" id="ARBA00022801"/>
    </source>
</evidence>
<proteinExistence type="inferred from homology"/>
<keyword evidence="2" id="KW-0645">Protease</keyword>
<feature type="domain" description="NlpC/P60" evidence="5">
    <location>
        <begin position="172"/>
        <end position="296"/>
    </location>
</feature>